<feature type="compositionally biased region" description="Basic and acidic residues" evidence="1">
    <location>
        <begin position="127"/>
        <end position="155"/>
    </location>
</feature>
<organism evidence="3">
    <name type="scientific">Rhipicephalus appendiculatus</name>
    <name type="common">Brown ear tick</name>
    <dbReference type="NCBI Taxonomy" id="34631"/>
    <lineage>
        <taxon>Eukaryota</taxon>
        <taxon>Metazoa</taxon>
        <taxon>Ecdysozoa</taxon>
        <taxon>Arthropoda</taxon>
        <taxon>Chelicerata</taxon>
        <taxon>Arachnida</taxon>
        <taxon>Acari</taxon>
        <taxon>Parasitiformes</taxon>
        <taxon>Ixodida</taxon>
        <taxon>Ixodoidea</taxon>
        <taxon>Ixodidae</taxon>
        <taxon>Rhipicephalinae</taxon>
        <taxon>Rhipicephalus</taxon>
        <taxon>Rhipicephalus</taxon>
    </lineage>
</organism>
<feature type="region of interest" description="Disordered" evidence="1">
    <location>
        <begin position="85"/>
        <end position="172"/>
    </location>
</feature>
<feature type="compositionally biased region" description="Polar residues" evidence="1">
    <location>
        <begin position="105"/>
        <end position="120"/>
    </location>
</feature>
<evidence type="ECO:0000313" key="3">
    <source>
        <dbReference type="EMBL" id="JAP78030.1"/>
    </source>
</evidence>
<sequence length="172" mass="19432">MVILYLLFAFGSFAPDEAAGEALCLNRTRDPVKDEVWNRCIFYCPDGHGGWIMGFFPNGTWCHYDKDHNGTCYDGYCYDESPSDANIPSITDSGEVATTRKTRNRISSTEATPTSGSSTIKPRGVTKKKEKDKKEKEKEDKDKDKKKDKESENRTKAKKPKKTMADAGNQEW</sequence>
<proteinExistence type="predicted"/>
<evidence type="ECO:0000256" key="1">
    <source>
        <dbReference type="SAM" id="MobiDB-lite"/>
    </source>
</evidence>
<feature type="chain" id="PRO_5007285284" evidence="2">
    <location>
        <begin position="19"/>
        <end position="172"/>
    </location>
</feature>
<feature type="signal peptide" evidence="2">
    <location>
        <begin position="1"/>
        <end position="18"/>
    </location>
</feature>
<accession>A0A131YHT1</accession>
<evidence type="ECO:0000256" key="2">
    <source>
        <dbReference type="SAM" id="SignalP"/>
    </source>
</evidence>
<dbReference type="EMBL" id="GEDV01010527">
    <property type="protein sequence ID" value="JAP78030.1"/>
    <property type="molecule type" value="Transcribed_RNA"/>
</dbReference>
<protein>
    <submittedName>
        <fullName evidence="3">Basic tail secreted protein</fullName>
    </submittedName>
</protein>
<keyword evidence="2" id="KW-0732">Signal</keyword>
<dbReference type="AlphaFoldDB" id="A0A131YHT1"/>
<reference evidence="3" key="1">
    <citation type="journal article" date="2016" name="Ticks Tick Borne Dis.">
        <title>De novo assembly and annotation of the salivary gland transcriptome of Rhipicephalus appendiculatus male and female ticks during blood feeding.</title>
        <authorList>
            <person name="de Castro M.H."/>
            <person name="de Klerk D."/>
            <person name="Pienaar R."/>
            <person name="Latif A.A."/>
            <person name="Rees D.J."/>
            <person name="Mans B.J."/>
        </authorList>
    </citation>
    <scope>NUCLEOTIDE SEQUENCE</scope>
    <source>
        <tissue evidence="3">Salivary glands</tissue>
    </source>
</reference>
<name>A0A131YHT1_RHIAP</name>